<evidence type="ECO:0000313" key="4">
    <source>
        <dbReference type="Proteomes" id="UP000189818"/>
    </source>
</evidence>
<dbReference type="InterPro" id="IPR032466">
    <property type="entry name" value="Metal_Hydrolase"/>
</dbReference>
<dbReference type="InterPro" id="IPR032465">
    <property type="entry name" value="ACMSD"/>
</dbReference>
<dbReference type="InterPro" id="IPR006680">
    <property type="entry name" value="Amidohydro-rel"/>
</dbReference>
<keyword evidence="4" id="KW-1185">Reference proteome</keyword>
<sequence length="328" mass="36980">MIIDSHAHVVLDDISYRHMATLTGSRNNPRSLAKLPPDEVIHKTVRGLLKQMDEVGTDMQFLSPRPYLQMHSLAPASVPLTWARYNNDLIHAHVRTAPDRFRGIAGLPQFRDSSPAACIEELERAVTELGFVGCLLNPDPMEGDGPPPPGLGDEFWYPLYEKICELDIPVLVHSAGCCHPRESYTLKFINEGSIAIMSLLSSRVFQDFPKLKMIISHGGGAIPYQIGRFRAGHIRRNQDFDAKLKQLYFDTCVYSVEGLELLFRICGPENCLFGTERPGTASVFNPEWGHELDDLKRVIDGIEWLNDEDRAKIYEGNCRKLYTRAFPA</sequence>
<proteinExistence type="predicted"/>
<gene>
    <name evidence="3" type="ORF">SAMN06295920_110153</name>
</gene>
<dbReference type="PANTHER" id="PTHR21240:SF28">
    <property type="entry name" value="ISO-OROTATE DECARBOXYLASE (EUROFUNG)"/>
    <property type="match status" value="1"/>
</dbReference>
<dbReference type="Pfam" id="PF04909">
    <property type="entry name" value="Amidohydro_2"/>
    <property type="match status" value="1"/>
</dbReference>
<protein>
    <submittedName>
        <fullName evidence="3">4-oxalmesaconate hydratase</fullName>
    </submittedName>
</protein>
<dbReference type="Proteomes" id="UP000189818">
    <property type="component" value="Unassembled WGS sequence"/>
</dbReference>
<dbReference type="EMBL" id="FUYM01000010">
    <property type="protein sequence ID" value="SKB98780.1"/>
    <property type="molecule type" value="Genomic_DNA"/>
</dbReference>
<evidence type="ECO:0000313" key="3">
    <source>
        <dbReference type="EMBL" id="SKB98780.1"/>
    </source>
</evidence>
<reference evidence="4" key="1">
    <citation type="submission" date="2017-02" db="EMBL/GenBank/DDBJ databases">
        <authorList>
            <person name="Varghese N."/>
            <person name="Submissions S."/>
        </authorList>
    </citation>
    <scope>NUCLEOTIDE SEQUENCE [LARGE SCALE GENOMIC DNA]</scope>
    <source>
        <strain evidence="4">UM2</strain>
    </source>
</reference>
<keyword evidence="1" id="KW-0456">Lyase</keyword>
<dbReference type="AlphaFoldDB" id="A0A1T5FRM6"/>
<dbReference type="GO" id="GO:0019748">
    <property type="term" value="P:secondary metabolic process"/>
    <property type="evidence" value="ECO:0007669"/>
    <property type="project" value="TreeGrafter"/>
</dbReference>
<dbReference type="STRING" id="439228.SAMN06295920_110153"/>
<evidence type="ECO:0000259" key="2">
    <source>
        <dbReference type="Pfam" id="PF04909"/>
    </source>
</evidence>
<dbReference type="GO" id="GO:0005737">
    <property type="term" value="C:cytoplasm"/>
    <property type="evidence" value="ECO:0007669"/>
    <property type="project" value="TreeGrafter"/>
</dbReference>
<evidence type="ECO:0000256" key="1">
    <source>
        <dbReference type="ARBA" id="ARBA00023239"/>
    </source>
</evidence>
<name>A0A1T5FRM6_9SPHN</name>
<dbReference type="OrthoDB" id="149172at2"/>
<dbReference type="Gene3D" id="3.20.20.140">
    <property type="entry name" value="Metal-dependent hydrolases"/>
    <property type="match status" value="1"/>
</dbReference>
<dbReference type="RefSeq" id="WP_079649951.1">
    <property type="nucleotide sequence ID" value="NZ_FUYM01000010.1"/>
</dbReference>
<organism evidence="3 4">
    <name type="scientific">Rhizorhabdus histidinilytica</name>
    <dbReference type="NCBI Taxonomy" id="439228"/>
    <lineage>
        <taxon>Bacteria</taxon>
        <taxon>Pseudomonadati</taxon>
        <taxon>Pseudomonadota</taxon>
        <taxon>Alphaproteobacteria</taxon>
        <taxon>Sphingomonadales</taxon>
        <taxon>Sphingomonadaceae</taxon>
        <taxon>Rhizorhabdus</taxon>
    </lineage>
</organism>
<feature type="domain" description="Amidohydrolase-related" evidence="2">
    <location>
        <begin position="3"/>
        <end position="322"/>
    </location>
</feature>
<dbReference type="GO" id="GO:0016787">
    <property type="term" value="F:hydrolase activity"/>
    <property type="evidence" value="ECO:0007669"/>
    <property type="project" value="InterPro"/>
</dbReference>
<dbReference type="SUPFAM" id="SSF51556">
    <property type="entry name" value="Metallo-dependent hydrolases"/>
    <property type="match status" value="1"/>
</dbReference>
<accession>A0A1T5FRM6</accession>
<dbReference type="GO" id="GO:0016831">
    <property type="term" value="F:carboxy-lyase activity"/>
    <property type="evidence" value="ECO:0007669"/>
    <property type="project" value="InterPro"/>
</dbReference>
<dbReference type="PANTHER" id="PTHR21240">
    <property type="entry name" value="2-AMINO-3-CARBOXYLMUCONATE-6-SEMIALDEHYDE DECARBOXYLASE"/>
    <property type="match status" value="1"/>
</dbReference>